<evidence type="ECO:0000313" key="10">
    <source>
        <dbReference type="Proteomes" id="UP000033870"/>
    </source>
</evidence>
<dbReference type="NCBIfam" id="TIGR00587">
    <property type="entry name" value="nfo"/>
    <property type="match status" value="1"/>
</dbReference>
<dbReference type="AlphaFoldDB" id="A0A0G2BB03"/>
<reference evidence="9 10" key="1">
    <citation type="journal article" date="2015" name="Nature">
        <title>rRNA introns, odd ribosomes, and small enigmatic genomes across a large radiation of phyla.</title>
        <authorList>
            <person name="Brown C.T."/>
            <person name="Hug L.A."/>
            <person name="Thomas B.C."/>
            <person name="Sharon I."/>
            <person name="Castelle C.J."/>
            <person name="Singh A."/>
            <person name="Wilkins M.J."/>
            <person name="Williams K.H."/>
            <person name="Banfield J.F."/>
        </authorList>
    </citation>
    <scope>NUCLEOTIDE SEQUENCE [LARGE SCALE GENOMIC DNA]</scope>
</reference>
<comment type="similarity">
    <text evidence="1 7">Belongs to the AP endonuclease 2 family.</text>
</comment>
<comment type="caution">
    <text evidence="9">The sequence shown here is derived from an EMBL/GenBank/DDBJ whole genome shotgun (WGS) entry which is preliminary data.</text>
</comment>
<keyword evidence="3 7" id="KW-0227">DNA damage</keyword>
<dbReference type="GO" id="GO:0008833">
    <property type="term" value="F:deoxyribonuclease IV (phage-T4-induced) activity"/>
    <property type="evidence" value="ECO:0007669"/>
    <property type="project" value="UniProtKB-UniRule"/>
</dbReference>
<evidence type="ECO:0000256" key="4">
    <source>
        <dbReference type="ARBA" id="ARBA00022801"/>
    </source>
</evidence>
<keyword evidence="7 9" id="KW-0255">Endonuclease</keyword>
<dbReference type="GO" id="GO:0008081">
    <property type="term" value="F:phosphoric diester hydrolase activity"/>
    <property type="evidence" value="ECO:0007669"/>
    <property type="project" value="TreeGrafter"/>
</dbReference>
<organism evidence="9 10">
    <name type="scientific">Candidatus Magasanikbacteria bacterium GW2011_GWA2_56_11</name>
    <dbReference type="NCBI Taxonomy" id="1619044"/>
    <lineage>
        <taxon>Bacteria</taxon>
        <taxon>Candidatus Magasanikiibacteriota</taxon>
    </lineage>
</organism>
<dbReference type="PANTHER" id="PTHR21445:SF0">
    <property type="entry name" value="APURINIC-APYRIMIDINIC ENDONUCLEASE"/>
    <property type="match status" value="1"/>
</dbReference>
<dbReference type="EC" id="3.1.21.2" evidence="7"/>
<name>A0A0G2BB03_9BACT</name>
<evidence type="ECO:0000256" key="5">
    <source>
        <dbReference type="ARBA" id="ARBA00022833"/>
    </source>
</evidence>
<dbReference type="GO" id="GO:0003677">
    <property type="term" value="F:DNA binding"/>
    <property type="evidence" value="ECO:0007669"/>
    <property type="project" value="InterPro"/>
</dbReference>
<feature type="binding site" evidence="7">
    <location>
        <position position="227"/>
    </location>
    <ligand>
        <name>Zn(2+)</name>
        <dbReference type="ChEBI" id="CHEBI:29105"/>
        <label>3</label>
    </ligand>
</feature>
<keyword evidence="2 7" id="KW-0479">Metal-binding</keyword>
<evidence type="ECO:0000256" key="6">
    <source>
        <dbReference type="ARBA" id="ARBA00023204"/>
    </source>
</evidence>
<keyword evidence="4 7" id="KW-0378">Hydrolase</keyword>
<dbReference type="GO" id="GO:0003906">
    <property type="term" value="F:DNA-(apurinic or apyrimidinic site) endonuclease activity"/>
    <property type="evidence" value="ECO:0007669"/>
    <property type="project" value="TreeGrafter"/>
</dbReference>
<feature type="binding site" evidence="7">
    <location>
        <position position="179"/>
    </location>
    <ligand>
        <name>Zn(2+)</name>
        <dbReference type="ChEBI" id="CHEBI:29105"/>
        <label>3</label>
    </ligand>
</feature>
<dbReference type="EMBL" id="LCRX01000004">
    <property type="protein sequence ID" value="KKW42684.1"/>
    <property type="molecule type" value="Genomic_DNA"/>
</dbReference>
<feature type="binding site" evidence="7">
    <location>
        <position position="176"/>
    </location>
    <ligand>
        <name>Zn(2+)</name>
        <dbReference type="ChEBI" id="CHEBI:29105"/>
        <label>2</label>
    </ligand>
</feature>
<feature type="binding site" evidence="7">
    <location>
        <position position="214"/>
    </location>
    <ligand>
        <name>Zn(2+)</name>
        <dbReference type="ChEBI" id="CHEBI:29105"/>
        <label>2</label>
    </ligand>
</feature>
<evidence type="ECO:0000313" key="9">
    <source>
        <dbReference type="EMBL" id="KKW42684.1"/>
    </source>
</evidence>
<feature type="binding site" evidence="7">
    <location>
        <position position="259"/>
    </location>
    <ligand>
        <name>Zn(2+)</name>
        <dbReference type="ChEBI" id="CHEBI:29105"/>
        <label>2</label>
    </ligand>
</feature>
<protein>
    <recommendedName>
        <fullName evidence="7">Probable endonuclease 4</fullName>
        <ecNumber evidence="7">3.1.21.2</ecNumber>
    </recommendedName>
    <alternativeName>
        <fullName evidence="7">Endodeoxyribonuclease IV</fullName>
    </alternativeName>
    <alternativeName>
        <fullName evidence="7">Endonuclease IV</fullName>
    </alternativeName>
</protein>
<accession>A0A0G2BB03</accession>
<evidence type="ECO:0000256" key="7">
    <source>
        <dbReference type="HAMAP-Rule" id="MF_00152"/>
    </source>
</evidence>
<feature type="binding site" evidence="7">
    <location>
        <position position="143"/>
    </location>
    <ligand>
        <name>Zn(2+)</name>
        <dbReference type="ChEBI" id="CHEBI:29105"/>
        <label>2</label>
    </ligand>
</feature>
<dbReference type="InterPro" id="IPR036237">
    <property type="entry name" value="Xyl_isomerase-like_sf"/>
</dbReference>
<dbReference type="PROSITE" id="PS00731">
    <property type="entry name" value="AP_NUCLEASE_F2_3"/>
    <property type="match status" value="1"/>
</dbReference>
<dbReference type="PATRIC" id="fig|1619044.3.peg.290"/>
<feature type="binding site" evidence="7">
    <location>
        <position position="67"/>
    </location>
    <ligand>
        <name>Zn(2+)</name>
        <dbReference type="ChEBI" id="CHEBI:29105"/>
        <label>1</label>
    </ligand>
</feature>
<dbReference type="PANTHER" id="PTHR21445">
    <property type="entry name" value="ENDONUCLEASE IV ENDODEOXYRIBONUCLEASE IV"/>
    <property type="match status" value="1"/>
</dbReference>
<dbReference type="InterPro" id="IPR001719">
    <property type="entry name" value="AP_endonuc_2"/>
</dbReference>
<keyword evidence="7" id="KW-0540">Nuclease</keyword>
<evidence type="ECO:0000256" key="1">
    <source>
        <dbReference type="ARBA" id="ARBA00005340"/>
    </source>
</evidence>
<evidence type="ECO:0000256" key="2">
    <source>
        <dbReference type="ARBA" id="ARBA00022723"/>
    </source>
</evidence>
<dbReference type="GO" id="GO:0006284">
    <property type="term" value="P:base-excision repair"/>
    <property type="evidence" value="ECO:0007669"/>
    <property type="project" value="TreeGrafter"/>
</dbReference>
<gene>
    <name evidence="7" type="primary">nfo</name>
    <name evidence="9" type="ORF">UY92_C0004G0020</name>
</gene>
<dbReference type="GO" id="GO:0008270">
    <property type="term" value="F:zinc ion binding"/>
    <property type="evidence" value="ECO:0007669"/>
    <property type="project" value="UniProtKB-UniRule"/>
</dbReference>
<evidence type="ECO:0000256" key="3">
    <source>
        <dbReference type="ARBA" id="ARBA00022763"/>
    </source>
</evidence>
<dbReference type="HAMAP" id="MF_00152">
    <property type="entry name" value="Nfo"/>
    <property type="match status" value="1"/>
</dbReference>
<evidence type="ECO:0000259" key="8">
    <source>
        <dbReference type="Pfam" id="PF01261"/>
    </source>
</evidence>
<comment type="cofactor">
    <cofactor evidence="7">
        <name>Zn(2+)</name>
        <dbReference type="ChEBI" id="CHEBI:29105"/>
    </cofactor>
    <text evidence="7">Binds 3 Zn(2+) ions.</text>
</comment>
<feature type="binding site" evidence="7">
    <location>
        <position position="107"/>
    </location>
    <ligand>
        <name>Zn(2+)</name>
        <dbReference type="ChEBI" id="CHEBI:29105"/>
        <label>1</label>
    </ligand>
</feature>
<proteinExistence type="inferred from homology"/>
<dbReference type="Pfam" id="PF01261">
    <property type="entry name" value="AP_endonuc_2"/>
    <property type="match status" value="1"/>
</dbReference>
<keyword evidence="5 7" id="KW-0862">Zinc</keyword>
<dbReference type="InterPro" id="IPR018246">
    <property type="entry name" value="AP_endonuc_F2_Zn_BS"/>
</dbReference>
<comment type="function">
    <text evidence="7">Endonuclease IV plays a role in DNA repair. It cleaves phosphodiester bonds at apurinic or apyrimidinic (AP) sites, generating a 3'-hydroxyl group and a 5'-terminal sugar phosphate.</text>
</comment>
<feature type="binding site" evidence="7">
    <location>
        <position position="143"/>
    </location>
    <ligand>
        <name>Zn(2+)</name>
        <dbReference type="ChEBI" id="CHEBI:29105"/>
        <label>1</label>
    </ligand>
</feature>
<dbReference type="Gene3D" id="3.20.20.150">
    <property type="entry name" value="Divalent-metal-dependent TIM barrel enzymes"/>
    <property type="match status" value="1"/>
</dbReference>
<feature type="binding site" evidence="7">
    <location>
        <position position="229"/>
    </location>
    <ligand>
        <name>Zn(2+)</name>
        <dbReference type="ChEBI" id="CHEBI:29105"/>
        <label>3</label>
    </ligand>
</feature>
<keyword evidence="6 7" id="KW-0234">DNA repair</keyword>
<dbReference type="SUPFAM" id="SSF51658">
    <property type="entry name" value="Xylose isomerase-like"/>
    <property type="match status" value="1"/>
</dbReference>
<dbReference type="Proteomes" id="UP000033870">
    <property type="component" value="Unassembled WGS sequence"/>
</dbReference>
<feature type="domain" description="Xylose isomerase-like TIM barrel" evidence="8">
    <location>
        <begin position="18"/>
        <end position="264"/>
    </location>
</feature>
<dbReference type="STRING" id="1619044.UY92_C0004G0020"/>
<sequence length="286" mass="30130">MAIIGAHVSAAGGLHNCFANAEAIGAECLQIFGASPRQWTANLPSAAAVKQFKAEEKRSGLGPVFLHAAYLVNLGSSLSELRSKSVASLASHLKIVELIGARGLIFHIGSAGKGSRREAIELVAHGMKSVLDRVPGKAQLIMENGAGGGGKLGATPEEIGEIFRLVKNKRVKVCLDTQHAFAAGVLASYSPEEIRATVKRFDDALGWENVVALHANDSQSRSGSFHDRHENIGEGYIGLGGFRNLAADPDINGRPWILEVPGFANDGPDARNVAILKKIFGQAAAV</sequence>
<dbReference type="CDD" id="cd00019">
    <property type="entry name" value="AP2Ec"/>
    <property type="match status" value="1"/>
</dbReference>
<dbReference type="InterPro" id="IPR013022">
    <property type="entry name" value="Xyl_isomerase-like_TIM-brl"/>
</dbReference>
<dbReference type="PROSITE" id="PS51432">
    <property type="entry name" value="AP_NUCLEASE_F2_4"/>
    <property type="match status" value="1"/>
</dbReference>
<comment type="catalytic activity">
    <reaction evidence="7">
        <text>Endonucleolytic cleavage to 5'-phosphooligonucleotide end-products.</text>
        <dbReference type="EC" id="3.1.21.2"/>
    </reaction>
</comment>
<dbReference type="SMART" id="SM00518">
    <property type="entry name" value="AP2Ec"/>
    <property type="match status" value="1"/>
</dbReference>